<dbReference type="OrthoDB" id="188352at2759"/>
<sequence length="1152" mass="129086">MDVIVADEIYHEPDISPPQSQPLYDYTSGIVDEGLKETLPPQTDLPPVDQVPSHGTGSHGEASTEEPPVSIDDPYEVTWTVDIAIAVPRGQEEVKRDHQGKSAEAPPEVPRDQSYYHLEYNLLPEPRKPVKVDLAVFGPIVKIYKENESKMLRPWCEGDRMWVSWSQSFSVSVTRELLEELLSHRIHFRIWEGKDKVCNKARSDRLKAAARLPLAPSDDGANMNIKTNGIASVECCPLRLLAGATSLAKCFSVPGPPGVCEALCSISLDRALMSEQLKAELNPLVITILSASSMPSTPVPHHVLREECLPVYCQYQFHKSTVHKTKPQRHSARVYFDDVFVVLAGTMGRGQLREYLTGPPLEIQVHDRDRKSIKPPKTRGLFGMKPDDGRLSIAAFDPAVTEATQVCESYAVAHLDLSELLLGRKSLKVNLPIRSGPPPQLLGRERPMWDGKMMDLPGEKPVEQGHYLNSNAQLKVKVEIAHPLAGDADSAVESDDCRLFGRIVFVFGSNNVSVLTKLSSEICKINMAAFNIGSCSLSPEESESKDLDFVTGFHVQDEKMHLVVAEGLRLKAVQSLWETVPQKLGGSSEEQMRVLYKSSLGFSERIYGSLDVNLSPVHLPRPLEDIMRDPLVYVRDVLSHSCFQALFRLSQLCQASKLLEAVRCDLFPTEDMICSVSRELGMVPGKEQRRERRPLNMHNAEYVQLNRLAKWQPRQHVKDYVQENIREVQHRSMLVQKPMAAVLVPEASVVGAVHNYSIQTFNSHRRGWELLRKEMAKVPDQRFTYSQQYQSATVEPGDFAHAPTDTSAPFNCCSTPREHPPRPDQSRVEELKKSTPAPYRCTPLPVNSSPLPVYPPTSQLQPPTGVPPYQLTPATYRCTPLPVNSSPLPVYPPTSQLQPPTGPWRENVLHANTLEPTLTRDRWPWGRHFLDFQLYVTPPPFFGSPPPGTVHLAREQEQQVAARGRDGRWPSKTLPGGSSPQDDQSHSRLVDFKCYLGAGSGRFQEILKDEPRKYSLRKPGLTLKPLPALAVLSWGGDDAREAENKALGPGPFTGKNFSAINNAIPRRHSQYNKYRFMRYCVPHSLLHKRRAMPLTESERARHALQSPDSKTPPQNTTTAPPFNNLLEVRTHREVTLYAQVGSYLHRTPLLKT</sequence>
<comment type="caution">
    <text evidence="3">The sequence shown here is derived from an EMBL/GenBank/DDBJ whole genome shotgun (WGS) entry which is preliminary data.</text>
</comment>
<feature type="domain" description="DUF4550" evidence="2">
    <location>
        <begin position="114"/>
        <end position="208"/>
    </location>
</feature>
<dbReference type="Proteomes" id="UP001148018">
    <property type="component" value="Unassembled WGS sequence"/>
</dbReference>
<feature type="region of interest" description="Disordered" evidence="1">
    <location>
        <begin position="1096"/>
        <end position="1122"/>
    </location>
</feature>
<feature type="region of interest" description="Disordered" evidence="1">
    <location>
        <begin position="814"/>
        <end position="842"/>
    </location>
</feature>
<evidence type="ECO:0000256" key="1">
    <source>
        <dbReference type="SAM" id="MobiDB-lite"/>
    </source>
</evidence>
<evidence type="ECO:0000313" key="3">
    <source>
        <dbReference type="EMBL" id="KAJ3602585.1"/>
    </source>
</evidence>
<feature type="region of interest" description="Disordered" evidence="1">
    <location>
        <begin position="90"/>
        <end position="110"/>
    </location>
</feature>
<name>A0A9Q0EBW4_9TELE</name>
<dbReference type="InterPro" id="IPR027876">
    <property type="entry name" value="DUF4550"/>
</dbReference>
<feature type="region of interest" description="Disordered" evidence="1">
    <location>
        <begin position="1"/>
        <end position="72"/>
    </location>
</feature>
<feature type="compositionally biased region" description="Basic and acidic residues" evidence="1">
    <location>
        <begin position="90"/>
        <end position="101"/>
    </location>
</feature>
<dbReference type="EMBL" id="JANIIK010000046">
    <property type="protein sequence ID" value="KAJ3602585.1"/>
    <property type="molecule type" value="Genomic_DNA"/>
</dbReference>
<keyword evidence="4" id="KW-1185">Reference proteome</keyword>
<reference evidence="3" key="1">
    <citation type="submission" date="2022-07" db="EMBL/GenBank/DDBJ databases">
        <title>Chromosome-level genome of Muraenolepis orangiensis.</title>
        <authorList>
            <person name="Kim J."/>
        </authorList>
    </citation>
    <scope>NUCLEOTIDE SEQUENCE</scope>
    <source>
        <strain evidence="3">KU_S4_2022</strain>
        <tissue evidence="3">Muscle</tissue>
    </source>
</reference>
<evidence type="ECO:0000313" key="4">
    <source>
        <dbReference type="Proteomes" id="UP001148018"/>
    </source>
</evidence>
<feature type="compositionally biased region" description="Basic and acidic residues" evidence="1">
    <location>
        <begin position="955"/>
        <end position="969"/>
    </location>
</feature>
<dbReference type="AlphaFoldDB" id="A0A9Q0EBW4"/>
<organism evidence="3 4">
    <name type="scientific">Muraenolepis orangiensis</name>
    <name type="common">Patagonian moray cod</name>
    <dbReference type="NCBI Taxonomy" id="630683"/>
    <lineage>
        <taxon>Eukaryota</taxon>
        <taxon>Metazoa</taxon>
        <taxon>Chordata</taxon>
        <taxon>Craniata</taxon>
        <taxon>Vertebrata</taxon>
        <taxon>Euteleostomi</taxon>
        <taxon>Actinopterygii</taxon>
        <taxon>Neopterygii</taxon>
        <taxon>Teleostei</taxon>
        <taxon>Neoteleostei</taxon>
        <taxon>Acanthomorphata</taxon>
        <taxon>Zeiogadaria</taxon>
        <taxon>Gadariae</taxon>
        <taxon>Gadiformes</taxon>
        <taxon>Muraenolepidoidei</taxon>
        <taxon>Muraenolepididae</taxon>
        <taxon>Muraenolepis</taxon>
    </lineage>
</organism>
<gene>
    <name evidence="3" type="ORF">NHX12_030337</name>
</gene>
<accession>A0A9Q0EBW4</accession>
<feature type="compositionally biased region" description="Polar residues" evidence="1">
    <location>
        <begin position="1106"/>
        <end position="1121"/>
    </location>
</feature>
<dbReference type="Pfam" id="PF15084">
    <property type="entry name" value="DUF4550"/>
    <property type="match status" value="1"/>
</dbReference>
<protein>
    <recommendedName>
        <fullName evidence="2">DUF4550 domain-containing protein</fullName>
    </recommendedName>
</protein>
<dbReference type="PANTHER" id="PTHR33667">
    <property type="entry name" value="SI:DKEY-57N24.6"/>
    <property type="match status" value="1"/>
</dbReference>
<evidence type="ECO:0000259" key="2">
    <source>
        <dbReference type="Pfam" id="PF15084"/>
    </source>
</evidence>
<dbReference type="PANTHER" id="PTHR33667:SF7">
    <property type="entry name" value="RIKEN CDNA 1810020O05 GENE"/>
    <property type="match status" value="1"/>
</dbReference>
<feature type="compositionally biased region" description="Basic and acidic residues" evidence="1">
    <location>
        <begin position="816"/>
        <end position="833"/>
    </location>
</feature>
<feature type="region of interest" description="Disordered" evidence="1">
    <location>
        <begin position="955"/>
        <end position="986"/>
    </location>
</feature>
<proteinExistence type="predicted"/>